<proteinExistence type="predicted"/>
<gene>
    <name evidence="1" type="primary">fragment 4</name>
    <name evidence="1" type="ordered locus">Hac_0181</name>
</gene>
<evidence type="ECO:0000313" key="2">
    <source>
        <dbReference type="Proteomes" id="UP000000775"/>
    </source>
</evidence>
<dbReference type="HOGENOM" id="CLU_2935139_0_0_7"/>
<dbReference type="Proteomes" id="UP000000775">
    <property type="component" value="Chromosome"/>
</dbReference>
<protein>
    <submittedName>
        <fullName evidence="1">Restriction enzyme 4</fullName>
    </submittedName>
</protein>
<reference evidence="1 2" key="1">
    <citation type="journal article" date="2006" name="PLoS Genet.">
        <title>Who ate whom? Adaptive Helicobacter genomic changes that accompanied a host jump from early humans to large felines.</title>
        <authorList>
            <person name="Eppinger M."/>
            <person name="Baar C."/>
            <person name="Linz B."/>
            <person name="Raddatz G."/>
            <person name="Lanz C."/>
            <person name="Keller H."/>
            <person name="Morelli G."/>
            <person name="Gressmann H."/>
            <person name="Achtman M."/>
            <person name="Schuster S.C."/>
        </authorList>
    </citation>
    <scope>NUCLEOTIDE SEQUENCE [LARGE SCALE GENOMIC DNA]</scope>
    <source>
        <strain evidence="1 2">Sheeba</strain>
    </source>
</reference>
<evidence type="ECO:0000313" key="1">
    <source>
        <dbReference type="EMBL" id="CAJ99033.1"/>
    </source>
</evidence>
<dbReference type="AlphaFoldDB" id="Q17Z93"/>
<organism evidence="1 2">
    <name type="scientific">Helicobacter acinonychis (strain Sheeba)</name>
    <dbReference type="NCBI Taxonomy" id="382638"/>
    <lineage>
        <taxon>Bacteria</taxon>
        <taxon>Pseudomonadati</taxon>
        <taxon>Campylobacterota</taxon>
        <taxon>Epsilonproteobacteria</taxon>
        <taxon>Campylobacterales</taxon>
        <taxon>Helicobacteraceae</taxon>
        <taxon>Helicobacter</taxon>
    </lineage>
</organism>
<sequence>MREYAPLDKETLKTKITQGEIGIDDIDKYKPSKEFELDGTKFLKLKEHCYTPLIKAKNCD</sequence>
<dbReference type="eggNOG" id="COG1061">
    <property type="taxonomic scope" value="Bacteria"/>
</dbReference>
<dbReference type="EMBL" id="AM260522">
    <property type="protein sequence ID" value="CAJ99033.1"/>
    <property type="molecule type" value="Genomic_DNA"/>
</dbReference>
<name>Q17Z93_HELAH</name>
<accession>Q17Z93</accession>
<dbReference type="KEGG" id="hac:Hac_0181"/>
<keyword evidence="2" id="KW-1185">Reference proteome</keyword>
<dbReference type="STRING" id="382638.Hac_0181"/>